<gene>
    <name evidence="2" type="ORF">FCM35_KLT13097</name>
</gene>
<protein>
    <submittedName>
        <fullName evidence="2">Uncharacterized protein</fullName>
    </submittedName>
</protein>
<feature type="compositionally biased region" description="Acidic residues" evidence="1">
    <location>
        <begin position="8"/>
        <end position="19"/>
    </location>
</feature>
<proteinExistence type="predicted"/>
<keyword evidence="3" id="KW-1185">Reference proteome</keyword>
<evidence type="ECO:0000313" key="3">
    <source>
        <dbReference type="Proteomes" id="UP000623129"/>
    </source>
</evidence>
<dbReference type="Proteomes" id="UP000623129">
    <property type="component" value="Unassembled WGS sequence"/>
</dbReference>
<feature type="region of interest" description="Disordered" evidence="1">
    <location>
        <begin position="1"/>
        <end position="69"/>
    </location>
</feature>
<dbReference type="AlphaFoldDB" id="A0A833QP86"/>
<name>A0A833QP86_9POAL</name>
<evidence type="ECO:0000313" key="2">
    <source>
        <dbReference type="EMBL" id="KAF3323108.1"/>
    </source>
</evidence>
<accession>A0A833QP86</accession>
<organism evidence="2 3">
    <name type="scientific">Carex littledalei</name>
    <dbReference type="NCBI Taxonomy" id="544730"/>
    <lineage>
        <taxon>Eukaryota</taxon>
        <taxon>Viridiplantae</taxon>
        <taxon>Streptophyta</taxon>
        <taxon>Embryophyta</taxon>
        <taxon>Tracheophyta</taxon>
        <taxon>Spermatophyta</taxon>
        <taxon>Magnoliopsida</taxon>
        <taxon>Liliopsida</taxon>
        <taxon>Poales</taxon>
        <taxon>Cyperaceae</taxon>
        <taxon>Cyperoideae</taxon>
        <taxon>Cariceae</taxon>
        <taxon>Carex</taxon>
        <taxon>Carex subgen. Euthyceras</taxon>
    </lineage>
</organism>
<evidence type="ECO:0000256" key="1">
    <source>
        <dbReference type="SAM" id="MobiDB-lite"/>
    </source>
</evidence>
<reference evidence="2" key="1">
    <citation type="submission" date="2020-01" db="EMBL/GenBank/DDBJ databases">
        <title>Genome sequence of Kobresia littledalei, the first chromosome-level genome in the family Cyperaceae.</title>
        <authorList>
            <person name="Qu G."/>
        </authorList>
    </citation>
    <scope>NUCLEOTIDE SEQUENCE</scope>
    <source>
        <strain evidence="2">C.B.Clarke</strain>
        <tissue evidence="2">Leaf</tissue>
    </source>
</reference>
<sequence>MRRSVERGEEEEGEEEEKALEEGERVARSVSSWPRLARPPSPPEIALFPFRDLDGTTDRSARDGSAASERHEAKTIPVCLCDDNGQIIHPQWNDCTATFSGCVHQNGYHIYLLEPLDNILGGGGFLWMSQFPNTLGDGQIWDNTVDLNEDVWDVDFDDDLTWTRRHLNENFNGGYGLMLWQHTLF</sequence>
<feature type="compositionally biased region" description="Basic and acidic residues" evidence="1">
    <location>
        <begin position="51"/>
        <end position="69"/>
    </location>
</feature>
<comment type="caution">
    <text evidence="2">The sequence shown here is derived from an EMBL/GenBank/DDBJ whole genome shotgun (WGS) entry which is preliminary data.</text>
</comment>
<dbReference type="EMBL" id="SWLB01000024">
    <property type="protein sequence ID" value="KAF3323108.1"/>
    <property type="molecule type" value="Genomic_DNA"/>
</dbReference>